<feature type="compositionally biased region" description="Low complexity" evidence="1">
    <location>
        <begin position="361"/>
        <end position="379"/>
    </location>
</feature>
<evidence type="ECO:0000256" key="1">
    <source>
        <dbReference type="SAM" id="MobiDB-lite"/>
    </source>
</evidence>
<reference evidence="3" key="1">
    <citation type="submission" date="2023-03" db="EMBL/GenBank/DDBJ databases">
        <title>Actinoallomurus iriomotensis NBRC 103684.</title>
        <authorList>
            <person name="Ichikawa N."/>
            <person name="Sato H."/>
            <person name="Tonouchi N."/>
        </authorList>
    </citation>
    <scope>NUCLEOTIDE SEQUENCE</scope>
    <source>
        <strain evidence="3">NBRC 103684</strain>
    </source>
</reference>
<proteinExistence type="predicted"/>
<feature type="region of interest" description="Disordered" evidence="1">
    <location>
        <begin position="360"/>
        <end position="379"/>
    </location>
</feature>
<accession>A0A9W6RY24</accession>
<evidence type="ECO:0000256" key="2">
    <source>
        <dbReference type="SAM" id="SignalP"/>
    </source>
</evidence>
<evidence type="ECO:0000313" key="4">
    <source>
        <dbReference type="Proteomes" id="UP001165074"/>
    </source>
</evidence>
<comment type="caution">
    <text evidence="3">The sequence shown here is derived from an EMBL/GenBank/DDBJ whole genome shotgun (WGS) entry which is preliminary data.</text>
</comment>
<dbReference type="AlphaFoldDB" id="A0A9W6RY24"/>
<feature type="signal peptide" evidence="2">
    <location>
        <begin position="1"/>
        <end position="24"/>
    </location>
</feature>
<keyword evidence="2" id="KW-0732">Signal</keyword>
<dbReference type="RefSeq" id="WP_285568583.1">
    <property type="nucleotide sequence ID" value="NZ_BSTK01000002.1"/>
</dbReference>
<feature type="chain" id="PRO_5040998819" evidence="2">
    <location>
        <begin position="25"/>
        <end position="379"/>
    </location>
</feature>
<evidence type="ECO:0000313" key="3">
    <source>
        <dbReference type="EMBL" id="GLY83914.1"/>
    </source>
</evidence>
<dbReference type="Proteomes" id="UP001165074">
    <property type="component" value="Unassembled WGS sequence"/>
</dbReference>
<gene>
    <name evidence="3" type="ORF">Airi02_018430</name>
</gene>
<organism evidence="3 4">
    <name type="scientific">Actinoallomurus iriomotensis</name>
    <dbReference type="NCBI Taxonomy" id="478107"/>
    <lineage>
        <taxon>Bacteria</taxon>
        <taxon>Bacillati</taxon>
        <taxon>Actinomycetota</taxon>
        <taxon>Actinomycetes</taxon>
        <taxon>Streptosporangiales</taxon>
        <taxon>Thermomonosporaceae</taxon>
        <taxon>Actinoallomurus</taxon>
    </lineage>
</organism>
<name>A0A9W6RY24_9ACTN</name>
<keyword evidence="4" id="KW-1185">Reference proteome</keyword>
<sequence>MRKSLISAGLAAVIVAAGAAPAGAAGQEGWRVTYLSPDTGYDYYGLYDVAATGAHDAWAVGSQTLDADHGGGTVLRWNGTTWSPVTVPGDTGSFGSVDGSSPNNVWIMGATNEGAQASWHWDGTSWTSVSTGTYDVADVAVIGPKNAWAVGNDYEGGTDGGKALHWNGRKWAQVAMPATARKVGAVAANDVWAVGDGGDQPVAEHWDGTSWTSSTLPEVPIPAGESGFSYFNDVVAESSDNVWAVGRLYWGGGEELKSVKKARNATLAEAEHNQPVIMHWDGSKWSLRLGADGDFALSAGADGQGGIWYSSFNDTFVHVAANGTTTTTVPVATTGGRQTPSIRQVTGVPGGTTVLAVGQISPAPDGGDASGDGVVEQYH</sequence>
<dbReference type="EMBL" id="BSTK01000002">
    <property type="protein sequence ID" value="GLY83914.1"/>
    <property type="molecule type" value="Genomic_DNA"/>
</dbReference>
<protein>
    <submittedName>
        <fullName evidence="3">Uncharacterized protein</fullName>
    </submittedName>
</protein>